<dbReference type="Proteomes" id="UP000828422">
    <property type="component" value="Segment"/>
</dbReference>
<name>A0AAE7XJG7_9CAUD</name>
<sequence>MRKRRAGEVVCTCDVCTCDAYHFPHRMFGGSCNGIAIVIASVGGAECQHCQLLNNGSCEVLAGIENPIECHYVADFIHQNEVKI</sequence>
<evidence type="ECO:0000313" key="2">
    <source>
        <dbReference type="Proteomes" id="UP000828422"/>
    </source>
</evidence>
<keyword evidence="2" id="KW-1185">Reference proteome</keyword>
<evidence type="ECO:0000313" key="1">
    <source>
        <dbReference type="EMBL" id="QZE51010.1"/>
    </source>
</evidence>
<organism evidence="1 2">
    <name type="scientific">Klebsiella phage vB_KpnS-VAC11</name>
    <dbReference type="NCBI Taxonomy" id="2864361"/>
    <lineage>
        <taxon>Viruses</taxon>
        <taxon>Duplodnaviria</taxon>
        <taxon>Heunggongvirae</taxon>
        <taxon>Uroviricota</taxon>
        <taxon>Caudoviricetes</taxon>
        <taxon>Drexlerviridae</taxon>
        <taxon>Webervirus</taxon>
        <taxon>Webervirus VAC11</taxon>
    </lineage>
</organism>
<protein>
    <submittedName>
        <fullName evidence="1">Uncharacterized protein</fullName>
    </submittedName>
</protein>
<reference evidence="1 2" key="1">
    <citation type="submission" date="2021-06" db="EMBL/GenBank/DDBJ databases">
        <title>PemIK (PemK/PemI) type II TA system from Klebsiella pneumoniae clinical strains inhibits lytic phage.</title>
        <authorList>
            <person name="Bleriot I.I."/>
            <person name="Blasco L.L."/>
            <person name="Pacios O.O."/>
            <person name="Fernandez-Garcia L.L."/>
            <person name="Ambroa A.A."/>
            <person name="Lopez M.M."/>
            <person name="Gonzalez-Bardanca M.M."/>
            <person name="Fernandez-Cuenca F.F."/>
            <person name="Oteo J.J."/>
            <person name="Pascual A.A."/>
            <person name="Martinez-Martinez L.L."/>
            <person name="Domingo-Calap P.P."/>
            <person name="Wood T.T.K."/>
            <person name="Tomas M.M."/>
        </authorList>
    </citation>
    <scope>NUCLEOTIDE SEQUENCE [LARGE SCALE GENOMIC DNA]</scope>
</reference>
<proteinExistence type="predicted"/>
<dbReference type="EMBL" id="MZ428228">
    <property type="protein sequence ID" value="QZE51010.1"/>
    <property type="molecule type" value="Genomic_DNA"/>
</dbReference>
<accession>A0AAE7XJG7</accession>